<name>A0ABU3KJI7_9BURK</name>
<accession>A0ABU3KJI7</accession>
<dbReference type="InterPro" id="IPR012434">
    <property type="entry name" value="DUF1631"/>
</dbReference>
<evidence type="ECO:0000313" key="1">
    <source>
        <dbReference type="EMBL" id="MDT7517935.1"/>
    </source>
</evidence>
<dbReference type="Pfam" id="PF07793">
    <property type="entry name" value="DUF1631"/>
    <property type="match status" value="1"/>
</dbReference>
<organism evidence="1 2">
    <name type="scientific">Rhodoferax potami</name>
    <dbReference type="NCBI Taxonomy" id="3068338"/>
    <lineage>
        <taxon>Bacteria</taxon>
        <taxon>Pseudomonadati</taxon>
        <taxon>Pseudomonadota</taxon>
        <taxon>Betaproteobacteria</taxon>
        <taxon>Burkholderiales</taxon>
        <taxon>Comamonadaceae</taxon>
        <taxon>Rhodoferax</taxon>
    </lineage>
</organism>
<sequence length="744" mass="82362">MKKYLLRRLGVAHEIGNTKPTLSACIDAVLEQCDPLLDDVLEGLKSMLKVGGGKTLHAKLHPVRQVTVERLLARSAELKAVFRVELRSAVYGGGSFRKPSISPVRFDDFQFLEEEQIDANIELAVNEQEVTRSVEAVLPNLNAFISNLMGWSSVQAHLNPLKPEAFAHALREAFVQVVPEDEARLSVMAPAAGLLGSALDQMYRELIEWLKSQGVEPVPMYGPTTHPFGLTSSAPASSVSRSLLTLDKLRRLLSGELDPRPAAAGNADFTHTVPASFLALEDMKLVEPMLKRLSERAVVADAGAGQPRSRARASAREALQGKALGEELGQEVVRLMLENLMQDRRLLPGVRQLVLSMEPLLQRMSQQDSRFFADRKHPARVFLDRMTHRSLAFQSEEASGYARFRQNMENAISALLGSEGSAATFERVLQKLDEAWGQEDHLHKQAAAEAARGLMHVEQRNMLAQRLAQEFVQRMTFKNAPDIVVAFLRGPWAQVVAEYQLRSAGGSDDAEGYLALVDDLIWSVQPRLVRKNRARLVELVPLMLVKIRQGLALVDHPEDRIPPFFDALIDIHEQAFDNAKYVSHRDAQSATPAGGPQAITGPETLEDDPWLAEMEAEDSGFFNGQQVSRKGNAEPSEVADQALHDAWSAESLRTGSWVDMALGSEWVRAQLSWASPHRTLFMFLSASGMTHSMSRSTMDRLRGLGLIRLVSDGHVMDNALDAVAREALRNDVKNAFETPSDRNP</sequence>
<keyword evidence="2" id="KW-1185">Reference proteome</keyword>
<evidence type="ECO:0000313" key="2">
    <source>
        <dbReference type="Proteomes" id="UP001321700"/>
    </source>
</evidence>
<protein>
    <submittedName>
        <fullName evidence="1">DUF1631 family protein</fullName>
    </submittedName>
</protein>
<dbReference type="EMBL" id="JAVBIK010000001">
    <property type="protein sequence ID" value="MDT7517935.1"/>
    <property type="molecule type" value="Genomic_DNA"/>
</dbReference>
<dbReference type="RefSeq" id="WP_313873727.1">
    <property type="nucleotide sequence ID" value="NZ_JAVBIK010000001.1"/>
</dbReference>
<comment type="caution">
    <text evidence="1">The sequence shown here is derived from an EMBL/GenBank/DDBJ whole genome shotgun (WGS) entry which is preliminary data.</text>
</comment>
<proteinExistence type="predicted"/>
<dbReference type="Proteomes" id="UP001321700">
    <property type="component" value="Unassembled WGS sequence"/>
</dbReference>
<gene>
    <name evidence="1" type="ORF">RAE19_04145</name>
</gene>
<reference evidence="1 2" key="1">
    <citation type="submission" date="2023-08" db="EMBL/GenBank/DDBJ databases">
        <title>Rhodoferax potami sp. nov. and Rhodoferax mekongensis sp. nov., isolated from the Mekong River in Thailand.</title>
        <authorList>
            <person name="Kitikhun S."/>
            <person name="Charoenyingcharoen P."/>
            <person name="Siriarchawattana P."/>
            <person name="Likhitrattanapisal S."/>
            <person name="Nilsakha T."/>
            <person name="Chanpet A."/>
            <person name="Rattanawaree P."/>
            <person name="Ingsriswang S."/>
        </authorList>
    </citation>
    <scope>NUCLEOTIDE SEQUENCE [LARGE SCALE GENOMIC DNA]</scope>
    <source>
        <strain evidence="1 2">TBRC 17660</strain>
    </source>
</reference>